<evidence type="ECO:0000313" key="1">
    <source>
        <dbReference type="EMBL" id="ERJ26870.1"/>
    </source>
</evidence>
<dbReference type="AlphaFoldDB" id="U2FA41"/>
<dbReference type="RefSeq" id="WP_021090223.1">
    <property type="nucleotide sequence ID" value="NZ_ANNI01000001.1"/>
</dbReference>
<gene>
    <name evidence="1" type="ORF">ATCC51562_1028</name>
</gene>
<dbReference type="PATRIC" id="fig|1242969.3.peg.69"/>
<sequence length="70" mass="8157">MKLNSRSEIGIPKAYYNEILSDKKDLKDILARILKLRNLELKKDHTLEGLANKIMDVLKEFDERTKVGEL</sequence>
<dbReference type="EMBL" id="ANNI01000001">
    <property type="protein sequence ID" value="ERJ26870.1"/>
    <property type="molecule type" value="Genomic_DNA"/>
</dbReference>
<evidence type="ECO:0000313" key="2">
    <source>
        <dbReference type="Proteomes" id="UP000016627"/>
    </source>
</evidence>
<organism evidence="1 2">
    <name type="scientific">Campylobacter concisus ATCC 51562</name>
    <dbReference type="NCBI Taxonomy" id="1242969"/>
    <lineage>
        <taxon>Bacteria</taxon>
        <taxon>Pseudomonadati</taxon>
        <taxon>Campylobacterota</taxon>
        <taxon>Epsilonproteobacteria</taxon>
        <taxon>Campylobacterales</taxon>
        <taxon>Campylobacteraceae</taxon>
        <taxon>Campylobacter</taxon>
    </lineage>
</organism>
<proteinExistence type="predicted"/>
<name>U2FA41_9BACT</name>
<comment type="caution">
    <text evidence="1">The sequence shown here is derived from an EMBL/GenBank/DDBJ whole genome shotgun (WGS) entry which is preliminary data.</text>
</comment>
<dbReference type="Proteomes" id="UP000016627">
    <property type="component" value="Unassembled WGS sequence"/>
</dbReference>
<protein>
    <submittedName>
        <fullName evidence="1">Uncharacterized protein</fullName>
    </submittedName>
</protein>
<accession>U2FA41</accession>
<reference evidence="1 2" key="1">
    <citation type="journal article" date="2013" name="BMC Genomics">
        <title>Comparative genomics of Campylobacter concisus isolates reveals genetic diversity and provides insights into disease association.</title>
        <authorList>
            <person name="Deshpande N.P."/>
            <person name="Kaakoush N.O."/>
            <person name="Wilkins M.R."/>
            <person name="Mitchell H.M."/>
        </authorList>
    </citation>
    <scope>NUCLEOTIDE SEQUENCE [LARGE SCALE GENOMIC DNA]</scope>
    <source>
        <strain evidence="1 2">ATCC 51562</strain>
    </source>
</reference>